<evidence type="ECO:0000313" key="3">
    <source>
        <dbReference type="Proteomes" id="UP000001861"/>
    </source>
</evidence>
<sequence length="122" mass="13461">MAKNMFFSFSFAALAITALLMGLGPHLTAIALAQKVSAGLPRDHHHSDDDEEGDYEPPMECDEELPYYHSDSLGLNKHQEYCITGIKSGSTGWEKAVSEDLSAHIFEFQSVASLAVDRRMDV</sequence>
<dbReference type="GeneID" id="6017747"/>
<protein>
    <submittedName>
        <fullName evidence="2">Uncharacterized protein</fullName>
    </submittedName>
</protein>
<reference evidence="2 3" key="1">
    <citation type="journal article" date="2010" name="Proc. Natl. Acad. Sci. U.S.A.">
        <title>Insights into evolution of multicellular fungi from the assembled chromosomes of the mushroom Coprinopsis cinerea (Coprinus cinereus).</title>
        <authorList>
            <person name="Stajich J.E."/>
            <person name="Wilke S.K."/>
            <person name="Ahren D."/>
            <person name="Au C.H."/>
            <person name="Birren B.W."/>
            <person name="Borodovsky M."/>
            <person name="Burns C."/>
            <person name="Canback B."/>
            <person name="Casselton L.A."/>
            <person name="Cheng C.K."/>
            <person name="Deng J."/>
            <person name="Dietrich F.S."/>
            <person name="Fargo D.C."/>
            <person name="Farman M.L."/>
            <person name="Gathman A.C."/>
            <person name="Goldberg J."/>
            <person name="Guigo R."/>
            <person name="Hoegger P.J."/>
            <person name="Hooker J.B."/>
            <person name="Huggins A."/>
            <person name="James T.Y."/>
            <person name="Kamada T."/>
            <person name="Kilaru S."/>
            <person name="Kodira C."/>
            <person name="Kues U."/>
            <person name="Kupfer D."/>
            <person name="Kwan H.S."/>
            <person name="Lomsadze A."/>
            <person name="Li W."/>
            <person name="Lilly W.W."/>
            <person name="Ma L.J."/>
            <person name="Mackey A.J."/>
            <person name="Manning G."/>
            <person name="Martin F."/>
            <person name="Muraguchi H."/>
            <person name="Natvig D.O."/>
            <person name="Palmerini H."/>
            <person name="Ramesh M.A."/>
            <person name="Rehmeyer C.J."/>
            <person name="Roe B.A."/>
            <person name="Shenoy N."/>
            <person name="Stanke M."/>
            <person name="Ter-Hovhannisyan V."/>
            <person name="Tunlid A."/>
            <person name="Velagapudi R."/>
            <person name="Vision T.J."/>
            <person name="Zeng Q."/>
            <person name="Zolan M.E."/>
            <person name="Pukkila P.J."/>
        </authorList>
    </citation>
    <scope>NUCLEOTIDE SEQUENCE [LARGE SCALE GENOMIC DNA]</scope>
    <source>
        <strain evidence="3">Okayama-7 / 130 / ATCC MYA-4618 / FGSC 9003</strain>
    </source>
</reference>
<organism evidence="2 3">
    <name type="scientific">Coprinopsis cinerea (strain Okayama-7 / 130 / ATCC MYA-4618 / FGSC 9003)</name>
    <name type="common">Inky cap fungus</name>
    <name type="synonym">Hormographiella aspergillata</name>
    <dbReference type="NCBI Taxonomy" id="240176"/>
    <lineage>
        <taxon>Eukaryota</taxon>
        <taxon>Fungi</taxon>
        <taxon>Dikarya</taxon>
        <taxon>Basidiomycota</taxon>
        <taxon>Agaricomycotina</taxon>
        <taxon>Agaricomycetes</taxon>
        <taxon>Agaricomycetidae</taxon>
        <taxon>Agaricales</taxon>
        <taxon>Agaricineae</taxon>
        <taxon>Psathyrellaceae</taxon>
        <taxon>Coprinopsis</taxon>
    </lineage>
</organism>
<accession>A8PFK2</accession>
<dbReference type="KEGG" id="cci:CC1G_04925"/>
<name>A8PFK2_COPC7</name>
<gene>
    <name evidence="2" type="ORF">CC1G_04925</name>
</gene>
<proteinExistence type="predicted"/>
<dbReference type="AlphaFoldDB" id="A8PFK2"/>
<dbReference type="RefSeq" id="XP_001841081.2">
    <property type="nucleotide sequence ID" value="XM_001841029.2"/>
</dbReference>
<feature type="compositionally biased region" description="Acidic residues" evidence="1">
    <location>
        <begin position="49"/>
        <end position="61"/>
    </location>
</feature>
<dbReference type="InParanoid" id="A8PFK2"/>
<feature type="region of interest" description="Disordered" evidence="1">
    <location>
        <begin position="40"/>
        <end position="61"/>
    </location>
</feature>
<dbReference type="Proteomes" id="UP000001861">
    <property type="component" value="Unassembled WGS sequence"/>
</dbReference>
<keyword evidence="3" id="KW-1185">Reference proteome</keyword>
<evidence type="ECO:0000313" key="2">
    <source>
        <dbReference type="EMBL" id="EAU80815.2"/>
    </source>
</evidence>
<dbReference type="EMBL" id="AACS02000002">
    <property type="protein sequence ID" value="EAU80815.2"/>
    <property type="molecule type" value="Genomic_DNA"/>
</dbReference>
<evidence type="ECO:0000256" key="1">
    <source>
        <dbReference type="SAM" id="MobiDB-lite"/>
    </source>
</evidence>
<dbReference type="HOGENOM" id="CLU_2026601_0_0_1"/>
<dbReference type="VEuPathDB" id="FungiDB:CC1G_04925"/>
<comment type="caution">
    <text evidence="2">The sequence shown here is derived from an EMBL/GenBank/DDBJ whole genome shotgun (WGS) entry which is preliminary data.</text>
</comment>